<proteinExistence type="predicted"/>
<comment type="caution">
    <text evidence="1">The sequence shown here is derived from an EMBL/GenBank/DDBJ whole genome shotgun (WGS) entry which is preliminary data.</text>
</comment>
<dbReference type="EMBL" id="QCYY01001898">
    <property type="protein sequence ID" value="ROT74433.1"/>
    <property type="molecule type" value="Genomic_DNA"/>
</dbReference>
<evidence type="ECO:0000313" key="2">
    <source>
        <dbReference type="Proteomes" id="UP000283509"/>
    </source>
</evidence>
<organism evidence="1 2">
    <name type="scientific">Penaeus vannamei</name>
    <name type="common">Whiteleg shrimp</name>
    <name type="synonym">Litopenaeus vannamei</name>
    <dbReference type="NCBI Taxonomy" id="6689"/>
    <lineage>
        <taxon>Eukaryota</taxon>
        <taxon>Metazoa</taxon>
        <taxon>Ecdysozoa</taxon>
        <taxon>Arthropoda</taxon>
        <taxon>Crustacea</taxon>
        <taxon>Multicrustacea</taxon>
        <taxon>Malacostraca</taxon>
        <taxon>Eumalacostraca</taxon>
        <taxon>Eucarida</taxon>
        <taxon>Decapoda</taxon>
        <taxon>Dendrobranchiata</taxon>
        <taxon>Penaeoidea</taxon>
        <taxon>Penaeidae</taxon>
        <taxon>Penaeus</taxon>
    </lineage>
</organism>
<dbReference type="OrthoDB" id="6370308at2759"/>
<protein>
    <recommendedName>
        <fullName evidence="3">Condensation domain-containing protein</fullName>
    </recommendedName>
</protein>
<dbReference type="PANTHER" id="PTHR28037">
    <property type="entry name" value="ALCOHOL O-ACETYLTRANSFERASE 1-RELATED"/>
    <property type="match status" value="1"/>
</dbReference>
<dbReference type="Gene3D" id="3.30.559.30">
    <property type="entry name" value="Nonribosomal peptide synthetase, condensation domain"/>
    <property type="match status" value="2"/>
</dbReference>
<dbReference type="AlphaFoldDB" id="A0A423TD62"/>
<reference evidence="1 2" key="2">
    <citation type="submission" date="2019-01" db="EMBL/GenBank/DDBJ databases">
        <title>The decoding of complex shrimp genome reveals the adaptation for benthos swimmer, frequently molting mechanism and breeding impact on genome.</title>
        <authorList>
            <person name="Sun Y."/>
            <person name="Gao Y."/>
            <person name="Yu Y."/>
        </authorList>
    </citation>
    <scope>NUCLEOTIDE SEQUENCE [LARGE SCALE GENOMIC DNA]</scope>
    <source>
        <tissue evidence="1">Muscle</tissue>
    </source>
</reference>
<evidence type="ECO:0000313" key="1">
    <source>
        <dbReference type="EMBL" id="ROT74433.1"/>
    </source>
</evidence>
<keyword evidence="2" id="KW-1185">Reference proteome</keyword>
<accession>A0A423TD62</accession>
<dbReference type="InterPro" id="IPR023213">
    <property type="entry name" value="CAT-like_dom_sf"/>
</dbReference>
<dbReference type="InterPro" id="IPR052058">
    <property type="entry name" value="Alcohol_O-acetyltransferase"/>
</dbReference>
<dbReference type="Gene3D" id="3.30.559.10">
    <property type="entry name" value="Chloramphenicol acetyltransferase-like domain"/>
    <property type="match status" value="1"/>
</dbReference>
<dbReference type="Proteomes" id="UP000283509">
    <property type="component" value="Unassembled WGS sequence"/>
</dbReference>
<sequence length="673" mass="76916">MINSISSSLRKVPNVRICFGERDGEMWLREMPQEIIDFEFLPAGKSDEDLHTKLQCYDFQKMTGPLWCVKLRPEPDCSPDGVFREGIEGYPHMYSMYWGINHAITDGTSNSTLCGFIVQLLDDVLAGKEINDEEQLGIYISDERTKQALREQEARVDSDAVLRSKLTKEYQSLFGRRSLVTTLFKDVGEEKARTLHMTRDLDLETSAAFIKRCHAEGITVNSAFTAIGNFAIVDLLAKAGLEQESYSIRSEHVVNARRYWKGDNTGYLGCHITPLLTSVFETPRKFSADFWNYAKPIDEELRRKINGGTVLQMERIKSIVPKTSDIDPTFEFEFCLTNMGDLTKNVTEGGDHVKLVSKPEVVLVSLRCFSRTQSLLVHFYRTDFSFQVHQESLCGLNFISTRTAMETDIKWLWKSTETEAFYEVYTISYQLTIATREPLLEEHLIQTLTHLFRKLPLLRACYGQRNGEKWFREMTEMILDFEVVSDTTPQEVHKRLQSYRYDLEKGPLWCVKLLSEPPSSPEIPAGVDMKQFCYVYTLFLGLHHGITDGTSNMKICGFLVQLLDAVMGRKAIDNAEQLGVFISDEKTHQVQKEKLASMETDAQLRRRWVEEVQSRYGRFSLVKSIYKGAGEKVPRTGVLERTLDTDSTMAFIKRCRSEGVTVNSAFTALGCMS</sequence>
<gene>
    <name evidence="1" type="ORF">C7M84_007052</name>
</gene>
<reference evidence="1 2" key="1">
    <citation type="submission" date="2018-04" db="EMBL/GenBank/DDBJ databases">
        <authorList>
            <person name="Zhang X."/>
            <person name="Yuan J."/>
            <person name="Li F."/>
            <person name="Xiang J."/>
        </authorList>
    </citation>
    <scope>NUCLEOTIDE SEQUENCE [LARGE SCALE GENOMIC DNA]</scope>
    <source>
        <tissue evidence="1">Muscle</tissue>
    </source>
</reference>
<evidence type="ECO:0008006" key="3">
    <source>
        <dbReference type="Google" id="ProtNLM"/>
    </source>
</evidence>
<dbReference type="PANTHER" id="PTHR28037:SF1">
    <property type="entry name" value="ALCOHOL O-ACETYLTRANSFERASE 1-RELATED"/>
    <property type="match status" value="1"/>
</dbReference>
<dbReference type="SUPFAM" id="SSF52777">
    <property type="entry name" value="CoA-dependent acyltransferases"/>
    <property type="match status" value="1"/>
</dbReference>
<name>A0A423TD62_PENVA</name>